<organism evidence="1 2">
    <name type="scientific">Solanum verrucosum</name>
    <dbReference type="NCBI Taxonomy" id="315347"/>
    <lineage>
        <taxon>Eukaryota</taxon>
        <taxon>Viridiplantae</taxon>
        <taxon>Streptophyta</taxon>
        <taxon>Embryophyta</taxon>
        <taxon>Tracheophyta</taxon>
        <taxon>Spermatophyta</taxon>
        <taxon>Magnoliopsida</taxon>
        <taxon>eudicotyledons</taxon>
        <taxon>Gunneridae</taxon>
        <taxon>Pentapetalae</taxon>
        <taxon>asterids</taxon>
        <taxon>lamiids</taxon>
        <taxon>Solanales</taxon>
        <taxon>Solanaceae</taxon>
        <taxon>Solanoideae</taxon>
        <taxon>Solaneae</taxon>
        <taxon>Solanum</taxon>
    </lineage>
</organism>
<evidence type="ECO:0000313" key="1">
    <source>
        <dbReference type="EMBL" id="WMV42739.1"/>
    </source>
</evidence>
<dbReference type="Proteomes" id="UP001234989">
    <property type="component" value="Chromosome 8"/>
</dbReference>
<feature type="non-terminal residue" evidence="1">
    <location>
        <position position="100"/>
    </location>
</feature>
<dbReference type="AlphaFoldDB" id="A0AAF0ZMY4"/>
<accession>A0AAF0ZMY4</accession>
<reference evidence="1" key="1">
    <citation type="submission" date="2023-08" db="EMBL/GenBank/DDBJ databases">
        <title>A de novo genome assembly of Solanum verrucosum Schlechtendal, a Mexican diploid species geographically isolated from the other diploid A-genome species in potato relatives.</title>
        <authorList>
            <person name="Hosaka K."/>
        </authorList>
    </citation>
    <scope>NUCLEOTIDE SEQUENCE</scope>
    <source>
        <tissue evidence="1">Young leaves</tissue>
    </source>
</reference>
<evidence type="ECO:0000313" key="2">
    <source>
        <dbReference type="Proteomes" id="UP001234989"/>
    </source>
</evidence>
<sequence>MWHRSGGDHMLLQSSRFTYCSVAKPESPKLRRKFNNPIQRVATSLNSKTSKWALSPGRPDFPHVLMQNRGIFTSNIKPPTSPSKGKNVGNFLSMGLELLK</sequence>
<gene>
    <name evidence="1" type="ORF">MTR67_036124</name>
</gene>
<proteinExistence type="predicted"/>
<name>A0AAF0ZMY4_SOLVR</name>
<keyword evidence="2" id="KW-1185">Reference proteome</keyword>
<protein>
    <submittedName>
        <fullName evidence="1">Uncharacterized protein</fullName>
    </submittedName>
</protein>
<dbReference type="EMBL" id="CP133619">
    <property type="protein sequence ID" value="WMV42739.1"/>
    <property type="molecule type" value="Genomic_DNA"/>
</dbReference>